<name>A0A8S5MWR7_9CAUD</name>
<sequence length="193" mass="20663">MPTFDLRGLKVAEYKNASGTVTYDTLTSMGDAMTVQLNLTSAEGRLYAEGKLAEYMKQVTGGTISAGVKYIPDDAQKLMFGVTEKSRTISTAATKSLLTTAKDTPKYVGLGFYAPDMRDGSNKVTACFVHKVLFGQPAMNLQTKGENIQFQTPTTTGEFLPSDADTQDIMEVAVLDDAANAIAWINACFGASA</sequence>
<proteinExistence type="predicted"/>
<evidence type="ECO:0000313" key="1">
    <source>
        <dbReference type="EMBL" id="DAD86790.1"/>
    </source>
</evidence>
<organism evidence="1">
    <name type="scientific">Siphoviridae sp. ct91l7</name>
    <dbReference type="NCBI Taxonomy" id="2826173"/>
    <lineage>
        <taxon>Viruses</taxon>
        <taxon>Duplodnaviria</taxon>
        <taxon>Heunggongvirae</taxon>
        <taxon>Uroviricota</taxon>
        <taxon>Caudoviricetes</taxon>
    </lineage>
</organism>
<protein>
    <submittedName>
        <fullName evidence="1">Tail tube protein</fullName>
    </submittedName>
</protein>
<dbReference type="NCBIfam" id="TIGR01603">
    <property type="entry name" value="maj_tail_phi13"/>
    <property type="match status" value="1"/>
</dbReference>
<accession>A0A8S5MWR7</accession>
<dbReference type="InterPro" id="IPR006490">
    <property type="entry name" value="Maj_tail_phi13"/>
</dbReference>
<dbReference type="EMBL" id="BK015008">
    <property type="protein sequence ID" value="DAD86790.1"/>
    <property type="molecule type" value="Genomic_DNA"/>
</dbReference>
<reference evidence="1" key="1">
    <citation type="journal article" date="2021" name="Proc. Natl. Acad. Sci. U.S.A.">
        <title>A Catalog of Tens of Thousands of Viruses from Human Metagenomes Reveals Hidden Associations with Chronic Diseases.</title>
        <authorList>
            <person name="Tisza M.J."/>
            <person name="Buck C.B."/>
        </authorList>
    </citation>
    <scope>NUCLEOTIDE SEQUENCE</scope>
    <source>
        <strain evidence="1">Ct91l7</strain>
    </source>
</reference>